<keyword evidence="7" id="KW-0156">Chromatin regulator</keyword>
<dbReference type="GO" id="GO:0042799">
    <property type="term" value="F:histone H4K20 methyltransferase activity"/>
    <property type="evidence" value="ECO:0007669"/>
    <property type="project" value="TreeGrafter"/>
</dbReference>
<evidence type="ECO:0000256" key="2">
    <source>
        <dbReference type="ARBA" id="ARBA00004286"/>
    </source>
</evidence>
<evidence type="ECO:0000259" key="9">
    <source>
        <dbReference type="PROSITE" id="PS50280"/>
    </source>
</evidence>
<evidence type="ECO:0000256" key="3">
    <source>
        <dbReference type="ARBA" id="ARBA00022454"/>
    </source>
</evidence>
<evidence type="ECO:0000313" key="10">
    <source>
        <dbReference type="EMBL" id="TPP61336.1"/>
    </source>
</evidence>
<evidence type="ECO:0000256" key="5">
    <source>
        <dbReference type="ARBA" id="ARBA00022679"/>
    </source>
</evidence>
<dbReference type="AlphaFoldDB" id="A0A504YM09"/>
<dbReference type="STRING" id="46835.A0A504YM09"/>
<gene>
    <name evidence="10" type="ORF">FGIG_06050</name>
</gene>
<dbReference type="SUPFAM" id="SSF82199">
    <property type="entry name" value="SET domain"/>
    <property type="match status" value="1"/>
</dbReference>
<keyword evidence="4 10" id="KW-0489">Methyltransferase</keyword>
<comment type="subcellular location">
    <subcellularLocation>
        <location evidence="2">Chromosome</location>
    </subcellularLocation>
    <subcellularLocation>
        <location evidence="1">Nucleus</location>
    </subcellularLocation>
</comment>
<protein>
    <submittedName>
        <fullName evidence="10">Histone-lysine N-methyltransferase</fullName>
    </submittedName>
</protein>
<dbReference type="InterPro" id="IPR039977">
    <property type="entry name" value="Suv4-20/Set9"/>
</dbReference>
<keyword evidence="3" id="KW-0158">Chromosome</keyword>
<dbReference type="GO" id="GO:0005634">
    <property type="term" value="C:nucleus"/>
    <property type="evidence" value="ECO:0007669"/>
    <property type="project" value="UniProtKB-SubCell"/>
</dbReference>
<dbReference type="CDD" id="cd10524">
    <property type="entry name" value="SET_Suv4-20-like"/>
    <property type="match status" value="1"/>
</dbReference>
<dbReference type="GO" id="GO:0032259">
    <property type="term" value="P:methylation"/>
    <property type="evidence" value="ECO:0007669"/>
    <property type="project" value="UniProtKB-KW"/>
</dbReference>
<accession>A0A504YM09</accession>
<evidence type="ECO:0000256" key="1">
    <source>
        <dbReference type="ARBA" id="ARBA00004123"/>
    </source>
</evidence>
<evidence type="ECO:0000313" key="11">
    <source>
        <dbReference type="Proteomes" id="UP000316759"/>
    </source>
</evidence>
<sequence length="239" mass="27610">MNTTKKKSSIPIITGYHRMTWRELAEADDLASALTVDVMLGFVTHKMTEMKLRITERIKTKFRETIIAFQKHKCYETAFDQLTADSNIVRRSWRSDLRFKEHVFRYLLLFDDRSGVEIRPCMRYASENHVGAAIFASKDWSKGSRITTLVGCIAELNLAEEVAFLQHRKNDFSVMYSSRKNCSQLWLGPAAYVNHDCQPNCEVIHFIHSVPVDVIFDFILLCIFVESRQGAKLRSVSFS</sequence>
<reference evidence="10 11" key="1">
    <citation type="submission" date="2019-04" db="EMBL/GenBank/DDBJ databases">
        <title>Annotation for the trematode Fasciola gigantica.</title>
        <authorList>
            <person name="Choi Y.-J."/>
        </authorList>
    </citation>
    <scope>NUCLEOTIDE SEQUENCE [LARGE SCALE GENOMIC DNA]</scope>
    <source>
        <strain evidence="10">Uganda_cow_1</strain>
    </source>
</reference>
<keyword evidence="11" id="KW-1185">Reference proteome</keyword>
<dbReference type="InterPro" id="IPR046341">
    <property type="entry name" value="SET_dom_sf"/>
</dbReference>
<dbReference type="PANTHER" id="PTHR12977">
    <property type="entry name" value="SUPPRESSOR OF VARIEGATION 4-20-RELATED"/>
    <property type="match status" value="1"/>
</dbReference>
<name>A0A504YM09_FASGI</name>
<dbReference type="GO" id="GO:0005694">
    <property type="term" value="C:chromosome"/>
    <property type="evidence" value="ECO:0007669"/>
    <property type="project" value="UniProtKB-SubCell"/>
</dbReference>
<dbReference type="Proteomes" id="UP000316759">
    <property type="component" value="Unassembled WGS sequence"/>
</dbReference>
<evidence type="ECO:0000256" key="8">
    <source>
        <dbReference type="ARBA" id="ARBA00023242"/>
    </source>
</evidence>
<dbReference type="EMBL" id="SUNJ01008320">
    <property type="protein sequence ID" value="TPP61336.1"/>
    <property type="molecule type" value="Genomic_DNA"/>
</dbReference>
<evidence type="ECO:0000256" key="6">
    <source>
        <dbReference type="ARBA" id="ARBA00022691"/>
    </source>
</evidence>
<dbReference type="InterPro" id="IPR001214">
    <property type="entry name" value="SET_dom"/>
</dbReference>
<dbReference type="Pfam" id="PF00856">
    <property type="entry name" value="SET"/>
    <property type="match status" value="1"/>
</dbReference>
<feature type="domain" description="SET" evidence="9">
    <location>
        <begin position="114"/>
        <end position="239"/>
    </location>
</feature>
<evidence type="ECO:0000256" key="7">
    <source>
        <dbReference type="ARBA" id="ARBA00022853"/>
    </source>
</evidence>
<dbReference type="PANTHER" id="PTHR12977:SF4">
    <property type="entry name" value="HISTONE-LYSINE N-METHYLTRANSFERASE KMT5B"/>
    <property type="match status" value="1"/>
</dbReference>
<dbReference type="OrthoDB" id="6627536at2759"/>
<dbReference type="PROSITE" id="PS50280">
    <property type="entry name" value="SET"/>
    <property type="match status" value="1"/>
</dbReference>
<evidence type="ECO:0000256" key="4">
    <source>
        <dbReference type="ARBA" id="ARBA00022603"/>
    </source>
</evidence>
<proteinExistence type="predicted"/>
<keyword evidence="6" id="KW-0949">S-adenosyl-L-methionine</keyword>
<organism evidence="10 11">
    <name type="scientific">Fasciola gigantica</name>
    <name type="common">Giant liver fluke</name>
    <dbReference type="NCBI Taxonomy" id="46835"/>
    <lineage>
        <taxon>Eukaryota</taxon>
        <taxon>Metazoa</taxon>
        <taxon>Spiralia</taxon>
        <taxon>Lophotrochozoa</taxon>
        <taxon>Platyhelminthes</taxon>
        <taxon>Trematoda</taxon>
        <taxon>Digenea</taxon>
        <taxon>Plagiorchiida</taxon>
        <taxon>Echinostomata</taxon>
        <taxon>Echinostomatoidea</taxon>
        <taxon>Fasciolidae</taxon>
        <taxon>Fasciola</taxon>
    </lineage>
</organism>
<dbReference type="Gene3D" id="1.10.10.1700">
    <property type="entry name" value="Histone-lysine N-methyltransferase"/>
    <property type="match status" value="1"/>
</dbReference>
<dbReference type="InterPro" id="IPR041938">
    <property type="entry name" value="Hist-Lys_N-MTase_N"/>
</dbReference>
<keyword evidence="5 10" id="KW-0808">Transferase</keyword>
<comment type="caution">
    <text evidence="10">The sequence shown here is derived from an EMBL/GenBank/DDBJ whole genome shotgun (WGS) entry which is preliminary data.</text>
</comment>
<keyword evidence="8" id="KW-0539">Nucleus</keyword>
<dbReference type="Gene3D" id="2.170.270.10">
    <property type="entry name" value="SET domain"/>
    <property type="match status" value="1"/>
</dbReference>